<feature type="domain" description="SET" evidence="11">
    <location>
        <begin position="116"/>
        <end position="225"/>
    </location>
</feature>
<comment type="caution">
    <text evidence="12">The sequence shown here is derived from an EMBL/GenBank/DDBJ whole genome shotgun (WGS) entry which is preliminary data.</text>
</comment>
<dbReference type="EMBL" id="SGJD01000014">
    <property type="protein sequence ID" value="KAB0407627.1"/>
    <property type="molecule type" value="Genomic_DNA"/>
</dbReference>
<dbReference type="GO" id="GO:0140999">
    <property type="term" value="F:histone H3K4 trimethyltransferase activity"/>
    <property type="evidence" value="ECO:0007669"/>
    <property type="project" value="UniProtKB-EC"/>
</dbReference>
<proteinExistence type="inferred from homology"/>
<feature type="compositionally biased region" description="Basic and acidic residues" evidence="10">
    <location>
        <begin position="316"/>
        <end position="351"/>
    </location>
</feature>
<evidence type="ECO:0000256" key="7">
    <source>
        <dbReference type="ARBA" id="ARBA00023125"/>
    </source>
</evidence>
<evidence type="ECO:0000256" key="5">
    <source>
        <dbReference type="ARBA" id="ARBA00022679"/>
    </source>
</evidence>
<comment type="similarity">
    <text evidence="2">Belongs to the HMGN family.</text>
</comment>
<feature type="region of interest" description="Disordered" evidence="10">
    <location>
        <begin position="867"/>
        <end position="906"/>
    </location>
</feature>
<feature type="region of interest" description="Disordered" evidence="10">
    <location>
        <begin position="735"/>
        <end position="760"/>
    </location>
</feature>
<evidence type="ECO:0000256" key="10">
    <source>
        <dbReference type="SAM" id="MobiDB-lite"/>
    </source>
</evidence>
<dbReference type="SMART" id="SM00527">
    <property type="entry name" value="HMG17"/>
    <property type="match status" value="1"/>
</dbReference>
<dbReference type="SUPFAM" id="SSF82199">
    <property type="entry name" value="SET domain"/>
    <property type="match status" value="1"/>
</dbReference>
<dbReference type="InterPro" id="IPR046341">
    <property type="entry name" value="SET_dom_sf"/>
</dbReference>
<dbReference type="GO" id="GO:0005634">
    <property type="term" value="C:nucleus"/>
    <property type="evidence" value="ECO:0007669"/>
    <property type="project" value="UniProtKB-SubCell"/>
</dbReference>
<dbReference type="EC" id="2.1.1.354" evidence="3"/>
<evidence type="ECO:0000256" key="9">
    <source>
        <dbReference type="ARBA" id="ARBA00047571"/>
    </source>
</evidence>
<feature type="compositionally biased region" description="Basic and acidic residues" evidence="10">
    <location>
        <begin position="872"/>
        <end position="881"/>
    </location>
</feature>
<dbReference type="OrthoDB" id="265717at2759"/>
<keyword evidence="6" id="KW-0949">S-adenosyl-L-methionine</keyword>
<evidence type="ECO:0000256" key="4">
    <source>
        <dbReference type="ARBA" id="ARBA00022603"/>
    </source>
</evidence>
<dbReference type="PRINTS" id="PR00925">
    <property type="entry name" value="NONHISHMG17"/>
</dbReference>
<organism evidence="12 13">
    <name type="scientific">Balaenoptera physalus</name>
    <name type="common">Fin whale</name>
    <name type="synonym">Balaena physalus</name>
    <dbReference type="NCBI Taxonomy" id="9770"/>
    <lineage>
        <taxon>Eukaryota</taxon>
        <taxon>Metazoa</taxon>
        <taxon>Chordata</taxon>
        <taxon>Craniata</taxon>
        <taxon>Vertebrata</taxon>
        <taxon>Euteleostomi</taxon>
        <taxon>Mammalia</taxon>
        <taxon>Eutheria</taxon>
        <taxon>Laurasiatheria</taxon>
        <taxon>Artiodactyla</taxon>
        <taxon>Whippomorpha</taxon>
        <taxon>Cetacea</taxon>
        <taxon>Mysticeti</taxon>
        <taxon>Balaenopteridae</taxon>
        <taxon>Balaenoptera</taxon>
    </lineage>
</organism>
<keyword evidence="5" id="KW-0808">Transferase</keyword>
<accession>A0A643CK63</accession>
<dbReference type="Pfam" id="PF00856">
    <property type="entry name" value="SET"/>
    <property type="match status" value="1"/>
</dbReference>
<dbReference type="Gene3D" id="1.25.40.970">
    <property type="match status" value="1"/>
</dbReference>
<evidence type="ECO:0000256" key="8">
    <source>
        <dbReference type="ARBA" id="ARBA00023242"/>
    </source>
</evidence>
<dbReference type="Gene3D" id="1.25.40.10">
    <property type="entry name" value="Tetratricopeptide repeat domain"/>
    <property type="match status" value="2"/>
</dbReference>
<evidence type="ECO:0000256" key="6">
    <source>
        <dbReference type="ARBA" id="ARBA00022691"/>
    </source>
</evidence>
<keyword evidence="13" id="KW-1185">Reference proteome</keyword>
<dbReference type="Gene3D" id="2.170.270.10">
    <property type="entry name" value="SET domain"/>
    <property type="match status" value="1"/>
</dbReference>
<comment type="subcellular location">
    <subcellularLocation>
        <location evidence="1">Nucleus</location>
    </subcellularLocation>
</comment>
<dbReference type="Pfam" id="PF01101">
    <property type="entry name" value="HMG14_17"/>
    <property type="match status" value="1"/>
</dbReference>
<evidence type="ECO:0000313" key="13">
    <source>
        <dbReference type="Proteomes" id="UP000437017"/>
    </source>
</evidence>
<evidence type="ECO:0000256" key="1">
    <source>
        <dbReference type="ARBA" id="ARBA00004123"/>
    </source>
</evidence>
<evidence type="ECO:0000256" key="2">
    <source>
        <dbReference type="ARBA" id="ARBA00007696"/>
    </source>
</evidence>
<comment type="catalytic activity">
    <reaction evidence="9">
        <text>L-lysyl(4)-[histone H3] + 3 S-adenosyl-L-methionine = N(6),N(6),N(6)-trimethyl-L-lysyl(4)-[histone H3] + 3 S-adenosyl-L-homocysteine + 3 H(+)</text>
        <dbReference type="Rhea" id="RHEA:60260"/>
        <dbReference type="Rhea" id="RHEA-COMP:15537"/>
        <dbReference type="Rhea" id="RHEA-COMP:15547"/>
        <dbReference type="ChEBI" id="CHEBI:15378"/>
        <dbReference type="ChEBI" id="CHEBI:29969"/>
        <dbReference type="ChEBI" id="CHEBI:57856"/>
        <dbReference type="ChEBI" id="CHEBI:59789"/>
        <dbReference type="ChEBI" id="CHEBI:61961"/>
        <dbReference type="EC" id="2.1.1.354"/>
    </reaction>
</comment>
<dbReference type="InterPro" id="IPR050869">
    <property type="entry name" value="H3K4_H4K5_MeTrfase"/>
</dbReference>
<evidence type="ECO:0000259" key="11">
    <source>
        <dbReference type="PROSITE" id="PS50280"/>
    </source>
</evidence>
<dbReference type="GO" id="GO:0031492">
    <property type="term" value="F:nucleosomal DNA binding"/>
    <property type="evidence" value="ECO:0007669"/>
    <property type="project" value="InterPro"/>
</dbReference>
<sequence>MSPIGLSTLLHSCAVVAESPTTPLDGAVVAWICLMPHHGFEKQYLEQGETFKTPILPMRLKMGWQEEEVLMGIKLVASSDFLKTLCPVKSSGTNVSNIVFLTTSGFFNHFVYGNLASLVLGNSLCEVDEKKLLGHVGGCIVYQSRFIEKKGVAKKIEEIRFTVICNSFTICNAEMQEVGVGLYPSMSLLNHSCDPNCSIVFNGPHLLLRAVRDIEAGEELTICYLDMLMTSKERRKQLRDQYCFDCDCFRCQTQDKYLRVGGVAASRFGKVCAVAHRHLVHTCPTIMMPKRKVNSTEGVVNGEPKRRSARLSAKPAPEKVGMKPEKTAGKDISSDKKGHTEEKKGSKEKTGRIQPENNGILNKEALIVLGDTTLQHPLLPREQTALPPRLLHVTLVYPEAHARVSSFEHDLSQFLTPRLTNLHVYGYIWKFTTLPPLRNKASSYEQAAPKLQVPEDTVGQERPRVLVRTGEELVQASYEKRKVKAAVPKEGKMRWRCDRQEESQTFHLVVFTQQDRQDSAGSCDRVSVNVLLQTEPVAFCCVLWKQMKSELHRLQAILSSNAERLPDINIYQLKVLDCAMDACINLGLLEEALFYGIRTMEPYRHCGCAGTDEMLSARGASACNKVQRSPWQRQVQSSGEQRGARHRRSLGAAACGLRPADLEIKSAMIRFKRLQQKKGLSVIRTNRAEREALADKFHHSSTFYDCFQAGFSSEDVYNWSSVGLCLVQEPAEHKYNKRKKKAKERKEEEEGGENSADDEMPQFRCTPLALEQELQILRELPVTADRPSMVTGVSHSQRTVSMTFHSSQKCKHSLPGVLAILNERFVNLHTAYATIKVPQRIILYRFTEDKSGKRDVGSCSNAANLQMGGFDSHGRDEHTTEATKAVRKRKRRAEIPRPGFSERSPDHLIERLGGRKQMRESVKRTLYQEMRRRDQDHCLALASSNLVLCELGLHSISSTNRGPFVTKMSWEPSVKRVSTDVQPLKAPKRADQQECSSGRRSVLEPAHPAWKEWLEWRYIFRNHVFETSWKQVGEEPMCGCVVWRWRAHAHTGAQRRETKKRRSHRDLVSSRVSVLRRLTLARSRAERHPEQSSHLPAARLRQQDVLRIMAQRIICRNWEEYTIFVWLSGATNGSLLLKLARSTHAHMGQLGRRLPRAYLQGPAQPEEALEGGGALSTWTHKARGGFVRGGKRAARTCMAHRAFGWLSDEFGFTKQASGGERIFFPGNHPVRGVQVMKVGKLQLHQGMFPQAMKNLRLRLYTHHKYSWSPVEWKGREHLSSFRAFDIMRVTHGREHSLIEDLILLLEECDANIRAP</sequence>
<dbReference type="PROSITE" id="PS00355">
    <property type="entry name" value="HMG14_17"/>
    <property type="match status" value="1"/>
</dbReference>
<dbReference type="PANTHER" id="PTHR12197:SF288">
    <property type="entry name" value="HISTONE-LYSINE N-METHYLTRANSFERASE SMYD3"/>
    <property type="match status" value="1"/>
</dbReference>
<dbReference type="GO" id="GO:0032259">
    <property type="term" value="P:methylation"/>
    <property type="evidence" value="ECO:0007669"/>
    <property type="project" value="UniProtKB-KW"/>
</dbReference>
<feature type="region of interest" description="Disordered" evidence="10">
    <location>
        <begin position="293"/>
        <end position="355"/>
    </location>
</feature>
<evidence type="ECO:0000313" key="12">
    <source>
        <dbReference type="EMBL" id="KAB0407627.1"/>
    </source>
</evidence>
<dbReference type="FunFam" id="2.170.270.10:FF:000013">
    <property type="entry name" value="Histone-lysine N-methyltransferase SMYD1 isoform 1"/>
    <property type="match status" value="1"/>
</dbReference>
<dbReference type="InterPro" id="IPR000079">
    <property type="entry name" value="HMGN_fam"/>
</dbReference>
<keyword evidence="4" id="KW-0489">Methyltransferase</keyword>
<dbReference type="Proteomes" id="UP000437017">
    <property type="component" value="Unassembled WGS sequence"/>
</dbReference>
<protein>
    <recommendedName>
        <fullName evidence="3">[histone H3]-lysine(4) N-trimethyltransferase</fullName>
        <ecNumber evidence="3">2.1.1.354</ecNumber>
    </recommendedName>
</protein>
<feature type="compositionally biased region" description="Acidic residues" evidence="10">
    <location>
        <begin position="747"/>
        <end position="760"/>
    </location>
</feature>
<keyword evidence="7" id="KW-0238">DNA-binding</keyword>
<dbReference type="GO" id="GO:0000785">
    <property type="term" value="C:chromatin"/>
    <property type="evidence" value="ECO:0007669"/>
    <property type="project" value="InterPro"/>
</dbReference>
<dbReference type="InterPro" id="IPR011990">
    <property type="entry name" value="TPR-like_helical_dom_sf"/>
</dbReference>
<dbReference type="PROSITE" id="PS50280">
    <property type="entry name" value="SET"/>
    <property type="match status" value="1"/>
</dbReference>
<evidence type="ECO:0000256" key="3">
    <source>
        <dbReference type="ARBA" id="ARBA00012182"/>
    </source>
</evidence>
<dbReference type="PANTHER" id="PTHR12197">
    <property type="entry name" value="HISTONE-LYSINE N-METHYLTRANSFERASE SMYD"/>
    <property type="match status" value="1"/>
</dbReference>
<gene>
    <name evidence="12" type="ORF">E2I00_018165</name>
</gene>
<dbReference type="SMART" id="SM00317">
    <property type="entry name" value="SET"/>
    <property type="match status" value="1"/>
</dbReference>
<reference evidence="12 13" key="1">
    <citation type="journal article" date="2019" name="PLoS ONE">
        <title>Genomic analyses reveal an absence of contemporary introgressive admixture between fin whales and blue whales, despite known hybrids.</title>
        <authorList>
            <person name="Westbury M.V."/>
            <person name="Petersen B."/>
            <person name="Lorenzen E.D."/>
        </authorList>
    </citation>
    <scope>NUCLEOTIDE SEQUENCE [LARGE SCALE GENOMIC DNA]</scope>
    <source>
        <strain evidence="12">FinWhale-01</strain>
    </source>
</reference>
<dbReference type="InterPro" id="IPR001214">
    <property type="entry name" value="SET_dom"/>
</dbReference>
<name>A0A643CK63_BALPH</name>
<keyword evidence="8" id="KW-0539">Nucleus</keyword>